<evidence type="ECO:0000313" key="1">
    <source>
        <dbReference type="EMBL" id="MPN63461.1"/>
    </source>
</evidence>
<comment type="caution">
    <text evidence="1">The sequence shown here is derived from an EMBL/GenBank/DDBJ whole genome shotgun (WGS) entry which is preliminary data.</text>
</comment>
<dbReference type="AlphaFoldDB" id="A0A645JIN0"/>
<dbReference type="EMBL" id="VSSQ01142937">
    <property type="protein sequence ID" value="MPN63461.1"/>
    <property type="molecule type" value="Genomic_DNA"/>
</dbReference>
<proteinExistence type="predicted"/>
<name>A0A645JIN0_9ZZZZ</name>
<accession>A0A645JIN0</accession>
<reference evidence="1" key="1">
    <citation type="submission" date="2019-08" db="EMBL/GenBank/DDBJ databases">
        <authorList>
            <person name="Kucharzyk K."/>
            <person name="Murdoch R.W."/>
            <person name="Higgins S."/>
            <person name="Loffler F."/>
        </authorList>
    </citation>
    <scope>NUCLEOTIDE SEQUENCE</scope>
</reference>
<organism evidence="1">
    <name type="scientific">bioreactor metagenome</name>
    <dbReference type="NCBI Taxonomy" id="1076179"/>
    <lineage>
        <taxon>unclassified sequences</taxon>
        <taxon>metagenomes</taxon>
        <taxon>ecological metagenomes</taxon>
    </lineage>
</organism>
<sequence length="139" mass="15677">MLWNATTGSSITVTNGKSQYSTSRPIILPPTSWKALNTACTCWKYGQGNPHWPSRFPPYRSIPVKKAWPLMENGCWRNTPTACRSRSRPPRWNVRPFPRASIRFRKPIARIAKWCCSPAGVRCCLICTANPTGPHPGPR</sequence>
<gene>
    <name evidence="1" type="ORF">SDC9_211220</name>
</gene>
<protein>
    <submittedName>
        <fullName evidence="1">Uncharacterized protein</fullName>
    </submittedName>
</protein>